<dbReference type="InterPro" id="IPR050546">
    <property type="entry name" value="Glycosyl_Hydrlase_16"/>
</dbReference>
<dbReference type="PROSITE" id="PS51762">
    <property type="entry name" value="GH16_2"/>
    <property type="match status" value="1"/>
</dbReference>
<dbReference type="SMART" id="SM00606">
    <property type="entry name" value="CBD_IV"/>
    <property type="match status" value="3"/>
</dbReference>
<feature type="domain" description="CBM6" evidence="4">
    <location>
        <begin position="926"/>
        <end position="1043"/>
    </location>
</feature>
<dbReference type="SMART" id="SM00635">
    <property type="entry name" value="BID_2"/>
    <property type="match status" value="4"/>
</dbReference>
<comment type="caution">
    <text evidence="6">The sequence shown here is derived from an EMBL/GenBank/DDBJ whole genome shotgun (WGS) entry which is preliminary data.</text>
</comment>
<dbReference type="Gene3D" id="2.60.120.200">
    <property type="match status" value="1"/>
</dbReference>
<dbReference type="InterPro" id="IPR003343">
    <property type="entry name" value="Big_2"/>
</dbReference>
<evidence type="ECO:0000313" key="6">
    <source>
        <dbReference type="EMBL" id="MCG2613251.1"/>
    </source>
</evidence>
<name>A0ABS9KLQ1_9BACT</name>
<dbReference type="SUPFAM" id="SSF49785">
    <property type="entry name" value="Galactose-binding domain-like"/>
    <property type="match status" value="3"/>
</dbReference>
<evidence type="ECO:0000259" key="4">
    <source>
        <dbReference type="PROSITE" id="PS51175"/>
    </source>
</evidence>
<dbReference type="Pfam" id="PF18099">
    <property type="entry name" value="CBM_35_2"/>
    <property type="match status" value="1"/>
</dbReference>
<feature type="domain" description="GH16" evidence="5">
    <location>
        <begin position="281"/>
        <end position="530"/>
    </location>
</feature>
<feature type="domain" description="CBM6" evidence="4">
    <location>
        <begin position="625"/>
        <end position="744"/>
    </location>
</feature>
<evidence type="ECO:0000313" key="7">
    <source>
        <dbReference type="Proteomes" id="UP001165367"/>
    </source>
</evidence>
<sequence length="1362" mass="146474">MRKITLFVCLCILACINKLDAQYLLIDDMEGHGPASGNWIYNAGTNATGSVIFNSPNPGPSSLNSTSHTAKFTKDTSCSAYMAAAVTLSSPLDLSAGATFRMMVYSNVKEDVMFKLQPGTDYTQAVFQTYRIQNVNQWEEAVFTFPGINHRTDLNRIAIQFIDGKKANGILYFDQIQAPNPTSLQFTTTNIPMGAESGKFIEVKLHGDTFKPVLDRSKWVTSTLPPGVSVDSIARINDTTARLVLAGNSVTNYSRTVLSLTVTGTELQNPNVASYSVKGSVVFDGNPNWTMIYNDEFDTDGLPDPTKWTIDARPKGWINNEQQVYADATRDNARVRNGNLVITGKKDFPTGDPNAPWSSARVVSLGKMEFLYGKAEMRAKLPRARGSWPAFWLMPVDNAYGFWPKSGEIDILEHVGNNFGKAMCAIHVENKNWTNGGNLGGNQIMPDVDTVYHTYGLEWSPDSLRFTHDGVGFYTYVNPKTDWKDWPFDKPFFVIMNVAIGGGMGGAITDADWPDSMQLDYVRIFQKGLGTPVLDSIQITPGDISVLPGKTQPFTAKVLDQNGHVMNGVTPTWSITGSGNTISSTGIATIQSSGVVTATATHDTVTLSGSTFINVRATNYKPVPARIEAEAFDNTNVCCTENTQDTSGVLNVSYIGKGSWFEYDISVPDSAAYRIRFRVAANSAAAVDIRIDTTVLSAVQIPATGGWQTWRTVVSAPIVFGPGQKTIRITSSASGWNFNWLQFVNAADHQVQSMAIQPDSARILVGETLQLKAIGRDAGNNFIMLSPSPVWSVNSVHAQVSAAGIFTSDSAGTYVVTATSGPLSDTSVVRVLGTPELTYILIKPDTLVVPVGASQQFTAKGYDQYDAQVPLIDSVYWTVTGAGNTITNNGLMNAGPTPGTYSVTATSGGRSGTLSLQTGYTCTVNHRYEAETASSKAAGLTAITTNDVDGAQHFENVTTGKWFAYSALKVPSAGKYNIRLRVSTTAAAKIRIGHGNITYKLIDLPSTGGQWQTISDTLTLPALSYTGIHGVSGNFKFNWFRIDNCATAPTPLATIRITPDTILLATGSQYLFRAAGYDSINNPVNLPPVQWAVNGTGNAIDSTGFLIAGTIPGSYAVTASADTVSGAALIQLVNCSVNNKYEAESFSGRHSAPVLETCTDIGGGENFTGLAAGHYFAYNTLNVPAAGVYRISLRILSTATSQVRIGHSSFTYKILSIPSTNGVWQTITDTLTLPALSYTGIHVVSGTFKFNYFMIDNCSADSVVNSSSSLLLSGAGNDTGDVTTGRVVYPNPASGMITIVPDSPEYRTVRVMNAAGLIIYNWAITPGNTRLTKDISSLKAGTYLLVFEGASKERKTVKLIKH</sequence>
<dbReference type="InterPro" id="IPR041342">
    <property type="entry name" value="CBM35"/>
</dbReference>
<evidence type="ECO:0000256" key="3">
    <source>
        <dbReference type="SAM" id="SignalP"/>
    </source>
</evidence>
<evidence type="ECO:0000256" key="1">
    <source>
        <dbReference type="ARBA" id="ARBA00006865"/>
    </source>
</evidence>
<dbReference type="Proteomes" id="UP001165367">
    <property type="component" value="Unassembled WGS sequence"/>
</dbReference>
<dbReference type="InterPro" id="IPR026444">
    <property type="entry name" value="Secre_tail"/>
</dbReference>
<dbReference type="SUPFAM" id="SSF49899">
    <property type="entry name" value="Concanavalin A-like lectins/glucanases"/>
    <property type="match status" value="1"/>
</dbReference>
<organism evidence="6 7">
    <name type="scientific">Terrimonas ginsenosidimutans</name>
    <dbReference type="NCBI Taxonomy" id="2908004"/>
    <lineage>
        <taxon>Bacteria</taxon>
        <taxon>Pseudomonadati</taxon>
        <taxon>Bacteroidota</taxon>
        <taxon>Chitinophagia</taxon>
        <taxon>Chitinophagales</taxon>
        <taxon>Chitinophagaceae</taxon>
        <taxon>Terrimonas</taxon>
    </lineage>
</organism>
<dbReference type="Pfam" id="PF00722">
    <property type="entry name" value="Glyco_hydro_16"/>
    <property type="match status" value="1"/>
</dbReference>
<dbReference type="Pfam" id="PF03422">
    <property type="entry name" value="CBM_6"/>
    <property type="match status" value="2"/>
</dbReference>
<dbReference type="RefSeq" id="WP_237868480.1">
    <property type="nucleotide sequence ID" value="NZ_JAKLTR010000002.1"/>
</dbReference>
<dbReference type="PANTHER" id="PTHR10963:SF55">
    <property type="entry name" value="GLYCOSIDE HYDROLASE FAMILY 16 PROTEIN"/>
    <property type="match status" value="1"/>
</dbReference>
<dbReference type="InterPro" id="IPR008979">
    <property type="entry name" value="Galactose-bd-like_sf"/>
</dbReference>
<keyword evidence="2 3" id="KW-0732">Signal</keyword>
<dbReference type="Gene3D" id="2.60.40.1080">
    <property type="match status" value="3"/>
</dbReference>
<dbReference type="NCBIfam" id="TIGR04183">
    <property type="entry name" value="Por_Secre_tail"/>
    <property type="match status" value="1"/>
</dbReference>
<dbReference type="InterPro" id="IPR013320">
    <property type="entry name" value="ConA-like_dom_sf"/>
</dbReference>
<comment type="similarity">
    <text evidence="1">Belongs to the glycosyl hydrolase 16 family.</text>
</comment>
<evidence type="ECO:0000256" key="2">
    <source>
        <dbReference type="ARBA" id="ARBA00022729"/>
    </source>
</evidence>
<accession>A0ABS9KLQ1</accession>
<proteinExistence type="inferred from homology"/>
<feature type="chain" id="PRO_5047214059" evidence="3">
    <location>
        <begin position="22"/>
        <end position="1362"/>
    </location>
</feature>
<dbReference type="CDD" id="cd04080">
    <property type="entry name" value="CBM6_cellulase-like"/>
    <property type="match status" value="1"/>
</dbReference>
<dbReference type="Gene3D" id="2.60.120.260">
    <property type="entry name" value="Galactose-binding domain-like"/>
    <property type="match status" value="4"/>
</dbReference>
<dbReference type="InterPro" id="IPR000757">
    <property type="entry name" value="Beta-glucanase-like"/>
</dbReference>
<feature type="signal peptide" evidence="3">
    <location>
        <begin position="1"/>
        <end position="21"/>
    </location>
</feature>
<dbReference type="InterPro" id="IPR005084">
    <property type="entry name" value="CBM6"/>
</dbReference>
<dbReference type="EMBL" id="JAKLTR010000002">
    <property type="protein sequence ID" value="MCG2613251.1"/>
    <property type="molecule type" value="Genomic_DNA"/>
</dbReference>
<dbReference type="CDD" id="cd08023">
    <property type="entry name" value="GH16_laminarinase_like"/>
    <property type="match status" value="1"/>
</dbReference>
<dbReference type="Pfam" id="PF18962">
    <property type="entry name" value="Por_Secre_tail"/>
    <property type="match status" value="1"/>
</dbReference>
<keyword evidence="7" id="KW-1185">Reference proteome</keyword>
<dbReference type="PROSITE" id="PS51175">
    <property type="entry name" value="CBM6"/>
    <property type="match status" value="3"/>
</dbReference>
<reference evidence="6" key="1">
    <citation type="submission" date="2022-01" db="EMBL/GenBank/DDBJ databases">
        <authorList>
            <person name="Jo J.-H."/>
            <person name="Im W.-T."/>
        </authorList>
    </citation>
    <scope>NUCLEOTIDE SEQUENCE</scope>
    <source>
        <strain evidence="6">NA20</strain>
    </source>
</reference>
<evidence type="ECO:0000259" key="5">
    <source>
        <dbReference type="PROSITE" id="PS51762"/>
    </source>
</evidence>
<feature type="domain" description="CBM6" evidence="4">
    <location>
        <begin position="1139"/>
        <end position="1261"/>
    </location>
</feature>
<gene>
    <name evidence="6" type="ORF">LZZ85_03130</name>
</gene>
<dbReference type="PANTHER" id="PTHR10963">
    <property type="entry name" value="GLYCOSYL HYDROLASE-RELATED"/>
    <property type="match status" value="1"/>
</dbReference>
<dbReference type="InterPro" id="IPR006584">
    <property type="entry name" value="Cellulose-bd_IV"/>
</dbReference>
<protein>
    <submittedName>
        <fullName evidence="6">Carbohydrate-binding protein</fullName>
    </submittedName>
</protein>